<name>A0ABY9XF04_9GAMM</name>
<accession>A0ABY9XF04</accession>
<dbReference type="Proteomes" id="UP001300348">
    <property type="component" value="Chromosome"/>
</dbReference>
<evidence type="ECO:0000313" key="3">
    <source>
        <dbReference type="Proteomes" id="UP001300348"/>
    </source>
</evidence>
<dbReference type="EMBL" id="CP133647">
    <property type="protein sequence ID" value="WNH01145.1"/>
    <property type="molecule type" value="Genomic_DNA"/>
</dbReference>
<dbReference type="RefSeq" id="WP_189760587.1">
    <property type="nucleotide sequence ID" value="NZ_CAWPOC010000014.1"/>
</dbReference>
<reference evidence="2 3" key="1">
    <citation type="journal article" date="2023" name="Access Microbiol">
        <title>The genome of a steinernematid-associated Pseudomonas piscis bacterium encodes the biosynthesis of insect toxins.</title>
        <authorList>
            <person name="Awori R.M."/>
            <person name="Hendre P."/>
            <person name="Amugune N.O."/>
        </authorList>
    </citation>
    <scope>NUCLEOTIDE SEQUENCE [LARGE SCALE GENOMIC DNA]</scope>
    <source>
        <strain evidence="2 3">97</strain>
    </source>
</reference>
<protein>
    <submittedName>
        <fullName evidence="2">Uncharacterized protein</fullName>
    </submittedName>
</protein>
<evidence type="ECO:0000256" key="1">
    <source>
        <dbReference type="SAM" id="MobiDB-lite"/>
    </source>
</evidence>
<keyword evidence="3" id="KW-1185">Reference proteome</keyword>
<feature type="region of interest" description="Disordered" evidence="1">
    <location>
        <begin position="39"/>
        <end position="60"/>
    </location>
</feature>
<gene>
    <name evidence="2" type="ORF">QL112_015035</name>
</gene>
<sequence>MPLPLVLAGPAILAAAEYTLTALAGIAIGVGVGVGINEATKDKEKTDEKDKAEAQTDAISTTREKCDKCPAIGQVAMVWETTKSYSEITIAYQTKIAGTMYTNRH</sequence>
<evidence type="ECO:0000313" key="2">
    <source>
        <dbReference type="EMBL" id="WNH01145.1"/>
    </source>
</evidence>
<organism evidence="2 3">
    <name type="scientific">Xenorhabdus griffiniae</name>
    <dbReference type="NCBI Taxonomy" id="351672"/>
    <lineage>
        <taxon>Bacteria</taxon>
        <taxon>Pseudomonadati</taxon>
        <taxon>Pseudomonadota</taxon>
        <taxon>Gammaproteobacteria</taxon>
        <taxon>Enterobacterales</taxon>
        <taxon>Morganellaceae</taxon>
        <taxon>Xenorhabdus</taxon>
    </lineage>
</organism>
<feature type="compositionally biased region" description="Basic and acidic residues" evidence="1">
    <location>
        <begin position="39"/>
        <end position="54"/>
    </location>
</feature>
<proteinExistence type="predicted"/>
<dbReference type="GeneID" id="88856898"/>